<organism evidence="5 6">
    <name type="scientific">Perkinsus olseni</name>
    <name type="common">Perkinsus atlanticus</name>
    <dbReference type="NCBI Taxonomy" id="32597"/>
    <lineage>
        <taxon>Eukaryota</taxon>
        <taxon>Sar</taxon>
        <taxon>Alveolata</taxon>
        <taxon>Perkinsozoa</taxon>
        <taxon>Perkinsea</taxon>
        <taxon>Perkinsida</taxon>
        <taxon>Perkinsidae</taxon>
        <taxon>Perkinsus</taxon>
    </lineage>
</organism>
<dbReference type="SUPFAM" id="SSF51197">
    <property type="entry name" value="Clavaminate synthase-like"/>
    <property type="match status" value="1"/>
</dbReference>
<dbReference type="CDD" id="cd00200">
    <property type="entry name" value="WD40"/>
    <property type="match status" value="1"/>
</dbReference>
<feature type="repeat" description="WD" evidence="3">
    <location>
        <begin position="598"/>
        <end position="629"/>
    </location>
</feature>
<evidence type="ECO:0000313" key="5">
    <source>
        <dbReference type="EMBL" id="KAF4697336.1"/>
    </source>
</evidence>
<dbReference type="EMBL" id="JABANO010038942">
    <property type="protein sequence ID" value="KAF4697336.1"/>
    <property type="molecule type" value="Genomic_DNA"/>
</dbReference>
<accession>A0A7J6PNN7</accession>
<dbReference type="SUPFAM" id="SSF50978">
    <property type="entry name" value="WD40 repeat-like"/>
    <property type="match status" value="1"/>
</dbReference>
<dbReference type="Pfam" id="PF14226">
    <property type="entry name" value="DIOX_N"/>
    <property type="match status" value="1"/>
</dbReference>
<dbReference type="Pfam" id="PF00400">
    <property type="entry name" value="WD40"/>
    <property type="match status" value="4"/>
</dbReference>
<dbReference type="Gene3D" id="2.60.120.330">
    <property type="entry name" value="B-lactam Antibiotic, Isopenicillin N Synthase, Chain"/>
    <property type="match status" value="1"/>
</dbReference>
<feature type="non-terminal residue" evidence="5">
    <location>
        <position position="833"/>
    </location>
</feature>
<dbReference type="PANTHER" id="PTHR44019">
    <property type="entry name" value="WD REPEAT-CONTAINING PROTEIN 55"/>
    <property type="match status" value="1"/>
</dbReference>
<protein>
    <recommendedName>
        <fullName evidence="4">Fe2OG dioxygenase domain-containing protein</fullName>
    </recommendedName>
</protein>
<keyword evidence="1 3" id="KW-0853">WD repeat</keyword>
<dbReference type="PROSITE" id="PS50294">
    <property type="entry name" value="WD_REPEATS_REGION"/>
    <property type="match status" value="2"/>
</dbReference>
<feature type="repeat" description="WD" evidence="3">
    <location>
        <begin position="638"/>
        <end position="679"/>
    </location>
</feature>
<evidence type="ECO:0000313" key="6">
    <source>
        <dbReference type="Proteomes" id="UP000553632"/>
    </source>
</evidence>
<proteinExistence type="predicted"/>
<evidence type="ECO:0000256" key="1">
    <source>
        <dbReference type="ARBA" id="ARBA00022574"/>
    </source>
</evidence>
<dbReference type="InterPro" id="IPR027443">
    <property type="entry name" value="IPNS-like_sf"/>
</dbReference>
<dbReference type="PROSITE" id="PS51471">
    <property type="entry name" value="FE2OG_OXY"/>
    <property type="match status" value="1"/>
</dbReference>
<dbReference type="InterPro" id="IPR036322">
    <property type="entry name" value="WD40_repeat_dom_sf"/>
</dbReference>
<sequence>MSITTIPVVDLSSSFLDTVEAVDHAMSTLGFMIIKNAPKFPASRNRTALRMASALFGVDGSEKRTSLSPLPHSIRGYFGVGGENIEGLTSIEDTKEAISNKKVIDSKEGWEVGREYPPPSAFHRGSVVGRLFCDPKLNRWPLELNPCRCPVSPGRSTHCSTPSEMEDSCYYYEDSQLSADQLMEGSNFCYVSGDKDVTAENFKSFVTAYYEDVIELSSYLIALTEVALQRYHNLAPGLASHCNSANMISTLRMLHYPPGKGNEASKLPSGESIGIGAHRDYGLLTILLQDASGGLQVLSPEGVHWIDVPPNTNSDFFVVNVGDMMMQITEGLYKSNIHRVIRPETCYNPRYSIPFFVEPQPRMEIRGTGGHDCVDLRYDRYQGYGFISPESLLPGGQGLRDVFVHRNDVDWPTSTTGVSRTLEAGRFAKCSEVIEAVPSEDKAFIRLRDGLYLPLRTPDGRELLRRLRESPQDSVDKTGDYMRSFGEALEAQGIRTDDDPYLNAYASRKDSHSRAAPPESWCSPGGVGALETSGVEDCSRISLASCFDTKPVKIDVSDRPLLCLSVKDDEVAVGCTDHGVKVISVRTGRQTRELYSKRFGHTEWVTTVTHLPDGRIASGGMDSKICIWNRTGVSCVDLREHVGSISRLRAYKDGSALVSSSYDRSLRVWRSKTGSRDRDFTCDAVLRGHSGPVLDFIVCPNYGIVSGGRDSTARIWDAHPGTEVACLRGHSKGHITALKSLQDTRLIVSGGQDSVICVWDPRSDTRRPLKRLQDLHVKGAAVSDIHASRGEDSLITVGADGVVNVLDARMDFSIASRWEKDHENFIYASILLG</sequence>
<evidence type="ECO:0000256" key="3">
    <source>
        <dbReference type="PROSITE-ProRule" id="PRU00221"/>
    </source>
</evidence>
<keyword evidence="6" id="KW-1185">Reference proteome</keyword>
<gene>
    <name evidence="5" type="ORF">FOZ63_033610</name>
</gene>
<dbReference type="PROSITE" id="PS50082">
    <property type="entry name" value="WD_REPEATS_2"/>
    <property type="match status" value="3"/>
</dbReference>
<dbReference type="PANTHER" id="PTHR44019:SF8">
    <property type="entry name" value="POC1 CENTRIOLAR PROTEIN HOMOLOG"/>
    <property type="match status" value="1"/>
</dbReference>
<dbReference type="InterPro" id="IPR044861">
    <property type="entry name" value="IPNS-like_FE2OG_OXY"/>
</dbReference>
<dbReference type="Gene3D" id="2.130.10.10">
    <property type="entry name" value="YVTN repeat-like/Quinoprotein amine dehydrogenase"/>
    <property type="match status" value="2"/>
</dbReference>
<feature type="repeat" description="WD" evidence="3">
    <location>
        <begin position="686"/>
        <end position="726"/>
    </location>
</feature>
<dbReference type="InterPro" id="IPR050505">
    <property type="entry name" value="WDR55/POC1"/>
</dbReference>
<reference evidence="5 6" key="1">
    <citation type="submission" date="2020-04" db="EMBL/GenBank/DDBJ databases">
        <title>Perkinsus olseni comparative genomics.</title>
        <authorList>
            <person name="Bogema D.R."/>
        </authorList>
    </citation>
    <scope>NUCLEOTIDE SEQUENCE [LARGE SCALE GENOMIC DNA]</scope>
    <source>
        <strain evidence="5 6">ATCC PRA-207</strain>
    </source>
</reference>
<dbReference type="InterPro" id="IPR026992">
    <property type="entry name" value="DIOX_N"/>
</dbReference>
<comment type="caution">
    <text evidence="5">The sequence shown here is derived from an EMBL/GenBank/DDBJ whole genome shotgun (WGS) entry which is preliminary data.</text>
</comment>
<dbReference type="AlphaFoldDB" id="A0A7J6PNN7"/>
<name>A0A7J6PNN7_PEROL</name>
<feature type="domain" description="Fe2OG dioxygenase" evidence="4">
    <location>
        <begin position="247"/>
        <end position="359"/>
    </location>
</feature>
<dbReference type="InterPro" id="IPR005123">
    <property type="entry name" value="Oxoglu/Fe-dep_dioxygenase_dom"/>
</dbReference>
<evidence type="ECO:0000259" key="4">
    <source>
        <dbReference type="PROSITE" id="PS51471"/>
    </source>
</evidence>
<dbReference type="InterPro" id="IPR015943">
    <property type="entry name" value="WD40/YVTN_repeat-like_dom_sf"/>
</dbReference>
<keyword evidence="2" id="KW-0677">Repeat</keyword>
<dbReference type="Proteomes" id="UP000553632">
    <property type="component" value="Unassembled WGS sequence"/>
</dbReference>
<dbReference type="PRINTS" id="PR00320">
    <property type="entry name" value="GPROTEINBRPT"/>
</dbReference>
<dbReference type="Pfam" id="PF03171">
    <property type="entry name" value="2OG-FeII_Oxy"/>
    <property type="match status" value="1"/>
</dbReference>
<dbReference type="InterPro" id="IPR020472">
    <property type="entry name" value="WD40_PAC1"/>
</dbReference>
<evidence type="ECO:0000256" key="2">
    <source>
        <dbReference type="ARBA" id="ARBA00022737"/>
    </source>
</evidence>
<dbReference type="InterPro" id="IPR001680">
    <property type="entry name" value="WD40_rpt"/>
</dbReference>
<dbReference type="SMART" id="SM00320">
    <property type="entry name" value="WD40"/>
    <property type="match status" value="6"/>
</dbReference>